<evidence type="ECO:0000256" key="1">
    <source>
        <dbReference type="SAM" id="MobiDB-lite"/>
    </source>
</evidence>
<gene>
    <name evidence="2" type="ORF">CC99x_00250</name>
    <name evidence="3" type="ORF">CC99x_005685</name>
</gene>
<dbReference type="EMBL" id="LKHV02000001">
    <property type="protein sequence ID" value="MCS5708394.1"/>
    <property type="molecule type" value="Genomic_DNA"/>
</dbReference>
<protein>
    <recommendedName>
        <fullName evidence="5">OTU domain-containing protein</fullName>
    </recommendedName>
</protein>
<dbReference type="AlphaFoldDB" id="A0A0Q9YHF3"/>
<keyword evidence="4" id="KW-1185">Reference proteome</keyword>
<dbReference type="OrthoDB" id="9967261at2"/>
<evidence type="ECO:0008006" key="5">
    <source>
        <dbReference type="Google" id="ProtNLM"/>
    </source>
</evidence>
<reference evidence="3" key="3">
    <citation type="submission" date="2021-06" db="EMBL/GenBank/DDBJ databases">
        <title>Genomic Description and Analysis of Intracellular Bacteria, Candidatus Berkiella cookevillensis and Candidatus Berkiella aquae.</title>
        <authorList>
            <person name="Kidane D.T."/>
            <person name="Mehari Y.T."/>
            <person name="Rice F.C."/>
            <person name="Arivett B.A."/>
            <person name="Farone A.L."/>
            <person name="Berk S.G."/>
            <person name="Farone M.B."/>
        </authorList>
    </citation>
    <scope>NUCLEOTIDE SEQUENCE</scope>
    <source>
        <strain evidence="3">CC99</strain>
    </source>
</reference>
<feature type="region of interest" description="Disordered" evidence="1">
    <location>
        <begin position="274"/>
        <end position="352"/>
    </location>
</feature>
<dbReference type="EMBL" id="LKHV01000001">
    <property type="protein sequence ID" value="KRG20029.1"/>
    <property type="molecule type" value="Genomic_DNA"/>
</dbReference>
<feature type="compositionally biased region" description="Basic and acidic residues" evidence="1">
    <location>
        <begin position="337"/>
        <end position="352"/>
    </location>
</feature>
<organism evidence="2">
    <name type="scientific">Candidatus Berkiella cookevillensis</name>
    <dbReference type="NCBI Taxonomy" id="437022"/>
    <lineage>
        <taxon>Bacteria</taxon>
        <taxon>Pseudomonadati</taxon>
        <taxon>Pseudomonadota</taxon>
        <taxon>Gammaproteobacteria</taxon>
        <taxon>Candidatus Berkiellales</taxon>
        <taxon>Candidatus Berkiellaceae</taxon>
        <taxon>Candidatus Berkiella</taxon>
    </lineage>
</organism>
<comment type="caution">
    <text evidence="2">The sequence shown here is derived from an EMBL/GenBank/DDBJ whole genome shotgun (WGS) entry which is preliminary data.</text>
</comment>
<accession>A0A0Q9YHF3</accession>
<dbReference type="Proteomes" id="UP000051494">
    <property type="component" value="Unassembled WGS sequence"/>
</dbReference>
<evidence type="ECO:0000313" key="2">
    <source>
        <dbReference type="EMBL" id="KRG20029.1"/>
    </source>
</evidence>
<proteinExistence type="predicted"/>
<name>A0A0Q9YHF3_9GAMM</name>
<reference evidence="2" key="1">
    <citation type="submission" date="2015-09" db="EMBL/GenBank/DDBJ databases">
        <title>Draft Genome Sequences of Two Novel Amoeba-resistant Intranuclear Bacteria, Candidatus Berkiella cookevillensis and Candidatus Berkiella aquae.</title>
        <authorList>
            <person name="Mehari Y.T."/>
            <person name="Arivett B.A."/>
            <person name="Farone A.L."/>
            <person name="Gunderson J.H."/>
            <person name="Farone M.B."/>
        </authorList>
    </citation>
    <scope>NUCLEOTIDE SEQUENCE [LARGE SCALE GENOMIC DNA]</scope>
    <source>
        <strain evidence="2">CC99</strain>
    </source>
</reference>
<evidence type="ECO:0000313" key="4">
    <source>
        <dbReference type="Proteomes" id="UP000051494"/>
    </source>
</evidence>
<evidence type="ECO:0000313" key="3">
    <source>
        <dbReference type="EMBL" id="MCS5708394.1"/>
    </source>
</evidence>
<sequence>MAKTGVQHLAIAGAKDNNCLLNCFAHSLFSLPAEALQRMAEKNAFKELIEEFESYYTLEDITVADLISLHDSLHSPYDQEIIWGPVLRKYMEKTLDNLTVAERTALKENKELPETLMLKLAKHMAVNLTIHNSYDNIQAPTVQTVDNPFFSMVLYHSQQGGGHYDFLFPEDSTGEKAKAYNDSFEEVESETVVEGHTIKETFKKPVRSHLYDVSMTIGEEARKTAVKEAVALYMKEMLATRPLVSSLTAEGTTEEESHVATMNSPPKAVLVARQKKRPKSEAHHVATLDTSDSEPRVGVRFETPLKNLHQQQQMKVEEDEDEDSYQLRAKKHAKKPQNKDESADKKEAPKIPIDEATGFPKAFIERLPILFPDQEWDRDLKKDKIGIQHKTDGRNIQITQDPQKEEVTFKSGKGGVKDMLKCAKAYEEATSVEYVLEYELKAASEEQAKKFMLKMKESGLNLHQLKDIRIQGKPLDPGKLEALIEEVMPRPKPSPKPSFGSQGA</sequence>
<reference evidence="3" key="2">
    <citation type="journal article" date="2016" name="Genome Announc.">
        <title>Draft Genome Sequences of Two Novel Amoeba-Resistant Intranuclear Bacteria, 'Candidatus Berkiella cookevillensis' and 'Candidatus Berkiella aquae'.</title>
        <authorList>
            <person name="Mehari Y.T."/>
            <person name="Arivett B.A."/>
            <person name="Farone A.L."/>
            <person name="Gunderson J.H."/>
            <person name="Farone M.B."/>
        </authorList>
    </citation>
    <scope>NUCLEOTIDE SEQUENCE</scope>
    <source>
        <strain evidence="3">CC99</strain>
    </source>
</reference>
<dbReference type="RefSeq" id="WP_057622814.1">
    <property type="nucleotide sequence ID" value="NZ_LKHV02000001.1"/>
</dbReference>